<proteinExistence type="predicted"/>
<feature type="region of interest" description="Disordered" evidence="6">
    <location>
        <begin position="246"/>
        <end position="313"/>
    </location>
</feature>
<dbReference type="PROSITE" id="PS00108">
    <property type="entry name" value="PROTEIN_KINASE_ST"/>
    <property type="match status" value="1"/>
</dbReference>
<dbReference type="InterPro" id="IPR036947">
    <property type="entry name" value="POLO_box_dom_sf"/>
</dbReference>
<dbReference type="Proteomes" id="UP000481858">
    <property type="component" value="Unassembled WGS sequence"/>
</dbReference>
<dbReference type="GO" id="GO:0005524">
    <property type="term" value="F:ATP binding"/>
    <property type="evidence" value="ECO:0007669"/>
    <property type="project" value="UniProtKB-KW"/>
</dbReference>
<feature type="domain" description="Protein kinase" evidence="7">
    <location>
        <begin position="1005"/>
        <end position="1319"/>
    </location>
</feature>
<dbReference type="InParanoid" id="A0A7C8INY6"/>
<keyword evidence="5" id="KW-0067">ATP-binding</keyword>
<feature type="compositionally biased region" description="Polar residues" evidence="6">
    <location>
        <begin position="1524"/>
        <end position="1533"/>
    </location>
</feature>
<dbReference type="GO" id="GO:0000776">
    <property type="term" value="C:kinetochore"/>
    <property type="evidence" value="ECO:0007669"/>
    <property type="project" value="TreeGrafter"/>
</dbReference>
<evidence type="ECO:0000256" key="6">
    <source>
        <dbReference type="SAM" id="MobiDB-lite"/>
    </source>
</evidence>
<reference evidence="8 9" key="1">
    <citation type="submission" date="2019-12" db="EMBL/GenBank/DDBJ databases">
        <title>Draft genome sequence of the ascomycete Xylaria multiplex DSM 110363.</title>
        <authorList>
            <person name="Buettner E."/>
            <person name="Kellner H."/>
        </authorList>
    </citation>
    <scope>NUCLEOTIDE SEQUENCE [LARGE SCALE GENOMIC DNA]</scope>
    <source>
        <strain evidence="8 9">DSM 110363</strain>
    </source>
</reference>
<feature type="compositionally biased region" description="Basic and acidic residues" evidence="6">
    <location>
        <begin position="246"/>
        <end position="295"/>
    </location>
</feature>
<feature type="compositionally biased region" description="Gly residues" evidence="6">
    <location>
        <begin position="731"/>
        <end position="740"/>
    </location>
</feature>
<accession>A0A7C8INY6</accession>
<dbReference type="GO" id="GO:0005737">
    <property type="term" value="C:cytoplasm"/>
    <property type="evidence" value="ECO:0007669"/>
    <property type="project" value="TreeGrafter"/>
</dbReference>
<dbReference type="SUPFAM" id="SSF82615">
    <property type="entry name" value="Polo-box domain"/>
    <property type="match status" value="2"/>
</dbReference>
<feature type="region of interest" description="Disordered" evidence="6">
    <location>
        <begin position="1959"/>
        <end position="1978"/>
    </location>
</feature>
<dbReference type="InterPro" id="IPR008271">
    <property type="entry name" value="Ser/Thr_kinase_AS"/>
</dbReference>
<organism evidence="8 9">
    <name type="scientific">Xylaria multiplex</name>
    <dbReference type="NCBI Taxonomy" id="323545"/>
    <lineage>
        <taxon>Eukaryota</taxon>
        <taxon>Fungi</taxon>
        <taxon>Dikarya</taxon>
        <taxon>Ascomycota</taxon>
        <taxon>Pezizomycotina</taxon>
        <taxon>Sordariomycetes</taxon>
        <taxon>Xylariomycetidae</taxon>
        <taxon>Xylariales</taxon>
        <taxon>Xylariaceae</taxon>
        <taxon>Xylaria</taxon>
    </lineage>
</organism>
<dbReference type="Gene3D" id="3.30.1120.30">
    <property type="entry name" value="POLO box domain"/>
    <property type="match status" value="2"/>
</dbReference>
<dbReference type="GO" id="GO:0005816">
    <property type="term" value="C:spindle pole body"/>
    <property type="evidence" value="ECO:0007669"/>
    <property type="project" value="TreeGrafter"/>
</dbReference>
<comment type="caution">
    <text evidence="8">The sequence shown here is derived from an EMBL/GenBank/DDBJ whole genome shotgun (WGS) entry which is preliminary data.</text>
</comment>
<evidence type="ECO:0000313" key="8">
    <source>
        <dbReference type="EMBL" id="KAF2965983.1"/>
    </source>
</evidence>
<keyword evidence="4" id="KW-0418">Kinase</keyword>
<dbReference type="GO" id="GO:0000922">
    <property type="term" value="C:spindle pole"/>
    <property type="evidence" value="ECO:0007669"/>
    <property type="project" value="TreeGrafter"/>
</dbReference>
<feature type="region of interest" description="Disordered" evidence="6">
    <location>
        <begin position="1759"/>
        <end position="1779"/>
    </location>
</feature>
<feature type="compositionally biased region" description="Polar residues" evidence="6">
    <location>
        <begin position="1456"/>
        <end position="1466"/>
    </location>
</feature>
<dbReference type="GO" id="GO:0005634">
    <property type="term" value="C:nucleus"/>
    <property type="evidence" value="ECO:0007669"/>
    <property type="project" value="TreeGrafter"/>
</dbReference>
<evidence type="ECO:0000259" key="7">
    <source>
        <dbReference type="PROSITE" id="PS50011"/>
    </source>
</evidence>
<dbReference type="InterPro" id="IPR011009">
    <property type="entry name" value="Kinase-like_dom_sf"/>
</dbReference>
<name>A0A7C8INY6_9PEZI</name>
<sequence length="1978" mass="222539">MDPVPTLSCIQSPGSGTRAPPEAFGKAIEEFLTELKQKHKEDSKNPFLQALISHADTPRTGNGLSQSDVSAKELQSSILELDTQKRTGRGYRLLHRLGPFLEVLKNLVKKSEAFAQVAPFGVAIAFVGARVVLEMALAVDEYLEIVVTAMERIAGILEIYQRLSLSLDLGPRLVHSYKAIVTFWYKLSKVLTSSKIKGILPRTMLTPLKKETEEALKNLQEDMHVNLGISQAAGFLMADLDRQARVNAEQRDADAKKQRDTPTEQRDADAKKKDAPTEQRDADAKKKDAPTEQRRSFCPQLSTKKRTTGSIPPPYAKFFPRRLRPWTDFHDKQCEILSNVYLHFPIEQRLFNNRDYLKTLGKKVINAPLANKKMLEIFLHNCVEDPVRCIIYELSRSKKFQKRLKIGQGITFENHFKALSDFSYEVASRQPQQPPPAPPQEPEQVEKRPKTPDPATDPPRLNPDQICVYRYEEGTEKKSAIAISEYKPPHKLSLLQLRAGLREIDMIEVMANHKIPQDEEGKFRHYATKLVASAVTQTFHYMVKSGLAYGLLTTGESIIFLKINWDDPQTVYYHLAEPAEEVPAHNNNYRSYSAVSQYLGFYLFALSDYSYRGQDVRDWAISGLHTWTTDFRKAASTIPKHQRTPPQSSPAFTPNVYVSAYRTVPRRSRRLTRDGEHGSEPAMRGSDKDNSDEEGSRSPNRRDTPSPTERQANRRSARLAGRHSDGRDGRGAGGGGQTRGRGGRSSNRSEFEGKPHQDLAYCTQKCLLGLVKGDILDPDCPNLTLHQHRNNYGSVINFDNRHSISHYEFLQLLSYQLQRTLDYGITSLDITGARGALFKVTLLAYGYTFISKGTVQAFIPDLEHEAQVYERLKDVQGVYVPVFLGAINLRSLNRTYYYDFRVDIVHLCFMSWGGLSLKDGQDLDRNKSALQRMAVKTMKAIHQQRVVHKDARYENILFNPQTGGVMLIDFERSQLLDTPRPALAALKPNKRRRVQESKGLTKSMADRLLAAKQGAYTDALSPRDVNAQLPTRAIVSTKQKAAVASKPPQKEKEPPLQPPIQVYEPPSSDRKDGAMYQVGHRKKYALKIVRSKMPTKMEQKFQTELQIHSKMRHANIVQFLRAFAFDSCTYLVLELCPNGSLMDMVKRRKGLTEPEVRFYSVQIAGAIKYMHAKGIIHRDLKMGNIFLDRNMNAKIGDFGLAALLVTGKDMQTIRRTTLCGTPNYIAPEILEKGKKGHDHMVDIWSLGIIMFAMLTSKPPFQSSTTDEIYRRARNRDYEWPRPGSSNKFISEEAKDIVATMLEDADRRPDPDTIVQHCFFSSGYIPTPQEITTKLRDCPPDDERFYAVDVTPPLALEISQNLQDLCAVCEVGQWNKPQSVYKSTWREVALEEQAGLTPIIPLAEGIVYRPYEEISKELGLTQVPIRPAPQPIAKSGDDRQMMQTAPTGLLRAPPQSFAAQQRAQNKPTKPATLPRVQTLNDLQPPSVNGTLRQRARRDLSQSSTESTLARKASAVHSTAAEYSETRSTSVSQAAPSEARQVSLRQKENEKLVSRPETSETKLSSLFSSKERVLAVPNTKPDVVLDRLRSLQAELERALNSRSMALLGKTPTPSPPHVVVKWVDYSNKFGLGYILNDGSVGCVLKSIPGSARGGKIVKLPPSCILVRGAEQHCSRRQDPGYADRQQIVPMTNEIQFYENNGETGLSTVFVHPSQFKIVPNEDGTPGKIPAGNDIYDYRKREHLVLWKKFANYMMAYGRDQDGTEATGQTDNPTSSKQTMPPSDVVTFYQRTGDVGCWVFADGHLQFNFPDHTKIVLDAAGTWCHFWHLPRESAEKLAATGALDEFALDERGVLSYPVQTLLNFTVKPVIRPTRNPTRKRPEINPDIQGIPGANDFRRKIEFIVGIIKEWTTNNGLGNTRMDREHRLMWVGSRETVHSGPSKHVWVTIGARWGDSRHSAVVDPKNPGVLGEEIESKSSSSA</sequence>
<dbReference type="PROSITE" id="PS50011">
    <property type="entry name" value="PROTEIN_KINASE_DOM"/>
    <property type="match status" value="1"/>
</dbReference>
<feature type="region of interest" description="Disordered" evidence="6">
    <location>
        <begin position="1038"/>
        <end position="1072"/>
    </location>
</feature>
<dbReference type="CDD" id="cd13118">
    <property type="entry name" value="POLO_box_1"/>
    <property type="match status" value="1"/>
</dbReference>
<gene>
    <name evidence="8" type="ORF">GQX73_g7592</name>
</gene>
<dbReference type="EMBL" id="WUBL01000100">
    <property type="protein sequence ID" value="KAF2965983.1"/>
    <property type="molecule type" value="Genomic_DNA"/>
</dbReference>
<dbReference type="GO" id="GO:0007052">
    <property type="term" value="P:mitotic spindle organization"/>
    <property type="evidence" value="ECO:0007669"/>
    <property type="project" value="TreeGrafter"/>
</dbReference>
<evidence type="ECO:0000256" key="1">
    <source>
        <dbReference type="ARBA" id="ARBA00022527"/>
    </source>
</evidence>
<evidence type="ECO:0000256" key="4">
    <source>
        <dbReference type="ARBA" id="ARBA00022777"/>
    </source>
</evidence>
<dbReference type="PANTHER" id="PTHR24345">
    <property type="entry name" value="SERINE/THREONINE-PROTEIN KINASE PLK"/>
    <property type="match status" value="1"/>
</dbReference>
<dbReference type="InterPro" id="IPR000719">
    <property type="entry name" value="Prot_kinase_dom"/>
</dbReference>
<dbReference type="Gene3D" id="1.10.510.10">
    <property type="entry name" value="Transferase(Phosphotransferase) domain 1"/>
    <property type="match status" value="2"/>
</dbReference>
<feature type="region of interest" description="Disordered" evidence="6">
    <location>
        <begin position="1448"/>
        <end position="1559"/>
    </location>
</feature>
<dbReference type="SMART" id="SM00220">
    <property type="entry name" value="S_TKc"/>
    <property type="match status" value="1"/>
</dbReference>
<feature type="compositionally biased region" description="Polar residues" evidence="6">
    <location>
        <begin position="1474"/>
        <end position="1490"/>
    </location>
</feature>
<evidence type="ECO:0000256" key="2">
    <source>
        <dbReference type="ARBA" id="ARBA00022679"/>
    </source>
</evidence>
<evidence type="ECO:0000256" key="5">
    <source>
        <dbReference type="ARBA" id="ARBA00022840"/>
    </source>
</evidence>
<feature type="compositionally biased region" description="Basic and acidic residues" evidence="6">
    <location>
        <begin position="671"/>
        <end position="704"/>
    </location>
</feature>
<dbReference type="OrthoDB" id="408964at2759"/>
<feature type="compositionally biased region" description="Polar residues" evidence="6">
    <location>
        <begin position="1761"/>
        <end position="1778"/>
    </location>
</feature>
<keyword evidence="3" id="KW-0547">Nucleotide-binding</keyword>
<feature type="region of interest" description="Disordered" evidence="6">
    <location>
        <begin position="427"/>
        <end position="463"/>
    </location>
</feature>
<feature type="region of interest" description="Disordered" evidence="6">
    <location>
        <begin position="1"/>
        <end position="21"/>
    </location>
</feature>
<dbReference type="FunFam" id="3.30.1120.30:FF:000004">
    <property type="entry name" value="Serine/threonine-protein kinase"/>
    <property type="match status" value="1"/>
</dbReference>
<dbReference type="PANTHER" id="PTHR24345:SF0">
    <property type="entry name" value="CELL CYCLE SERINE_THREONINE-PROTEIN KINASE CDC5_MSD2"/>
    <property type="match status" value="1"/>
</dbReference>
<evidence type="ECO:0000313" key="9">
    <source>
        <dbReference type="Proteomes" id="UP000481858"/>
    </source>
</evidence>
<keyword evidence="2" id="KW-0808">Transferase</keyword>
<evidence type="ECO:0000256" key="3">
    <source>
        <dbReference type="ARBA" id="ARBA00022741"/>
    </source>
</evidence>
<dbReference type="InterPro" id="IPR033701">
    <property type="entry name" value="POLO_box_1"/>
</dbReference>
<keyword evidence="1" id="KW-0723">Serine/threonine-protein kinase</keyword>
<dbReference type="SUPFAM" id="SSF56112">
    <property type="entry name" value="Protein kinase-like (PK-like)"/>
    <property type="match status" value="2"/>
</dbReference>
<dbReference type="Pfam" id="PF00069">
    <property type="entry name" value="Pkinase"/>
    <property type="match status" value="1"/>
</dbReference>
<feature type="region of interest" description="Disordered" evidence="6">
    <location>
        <begin position="637"/>
        <end position="755"/>
    </location>
</feature>
<protein>
    <recommendedName>
        <fullName evidence="7">Protein kinase domain-containing protein</fullName>
    </recommendedName>
</protein>
<keyword evidence="9" id="KW-1185">Reference proteome</keyword>
<feature type="compositionally biased region" description="Basic and acidic residues" evidence="6">
    <location>
        <begin position="1543"/>
        <end position="1558"/>
    </location>
</feature>
<dbReference type="GO" id="GO:0004674">
    <property type="term" value="F:protein serine/threonine kinase activity"/>
    <property type="evidence" value="ECO:0007669"/>
    <property type="project" value="UniProtKB-KW"/>
</dbReference>
<feature type="compositionally biased region" description="Pro residues" evidence="6">
    <location>
        <begin position="432"/>
        <end position="441"/>
    </location>
</feature>